<evidence type="ECO:0000256" key="1">
    <source>
        <dbReference type="ARBA" id="ARBA00004370"/>
    </source>
</evidence>
<gene>
    <name evidence="9" type="primary">secE</name>
    <name evidence="9" type="ORF">NCTC12224_02527</name>
</gene>
<dbReference type="EMBL" id="UHFN01000007">
    <property type="protein sequence ID" value="SUN63582.1"/>
    <property type="molecule type" value="Genomic_DNA"/>
</dbReference>
<keyword evidence="10" id="KW-1185">Reference proteome</keyword>
<reference evidence="9 10" key="1">
    <citation type="submission" date="2018-06" db="EMBL/GenBank/DDBJ databases">
        <authorList>
            <consortium name="Pathogen Informatics"/>
            <person name="Doyle S."/>
        </authorList>
    </citation>
    <scope>NUCLEOTIDE SEQUENCE [LARGE SCALE GENOMIC DNA]</scope>
    <source>
        <strain evidence="9 10">NCTC12224</strain>
    </source>
</reference>
<dbReference type="GO" id="GO:0016020">
    <property type="term" value="C:membrane"/>
    <property type="evidence" value="ECO:0007669"/>
    <property type="project" value="UniProtKB-SubCell"/>
</dbReference>
<dbReference type="GO" id="GO:0006605">
    <property type="term" value="P:protein targeting"/>
    <property type="evidence" value="ECO:0007669"/>
    <property type="project" value="InterPro"/>
</dbReference>
<evidence type="ECO:0000256" key="8">
    <source>
        <dbReference type="SAM" id="Phobius"/>
    </source>
</evidence>
<evidence type="ECO:0000256" key="4">
    <source>
        <dbReference type="ARBA" id="ARBA00022927"/>
    </source>
</evidence>
<dbReference type="AlphaFoldDB" id="A0A380KES0"/>
<evidence type="ECO:0000256" key="5">
    <source>
        <dbReference type="ARBA" id="ARBA00022989"/>
    </source>
</evidence>
<evidence type="ECO:0000256" key="2">
    <source>
        <dbReference type="ARBA" id="ARBA00022448"/>
    </source>
</evidence>
<dbReference type="Proteomes" id="UP000254924">
    <property type="component" value="Unassembled WGS sequence"/>
</dbReference>
<name>A0A380KES0_9STRE</name>
<dbReference type="Pfam" id="PF00584">
    <property type="entry name" value="SecE"/>
    <property type="match status" value="1"/>
</dbReference>
<feature type="transmembrane region" description="Helical" evidence="8">
    <location>
        <begin position="26"/>
        <end position="43"/>
    </location>
</feature>
<sequence length="59" mass="7238">MKFITGTFRVLRDTTWPNRKQRWTDFIAILEYTAFFAVIIYIFDKLLQLGLMKLLEFFR</sequence>
<dbReference type="InterPro" id="IPR001901">
    <property type="entry name" value="Translocase_SecE/Sec61-g"/>
</dbReference>
<organism evidence="9 10">
    <name type="scientific">Streptococcus hyointestinalis</name>
    <dbReference type="NCBI Taxonomy" id="1337"/>
    <lineage>
        <taxon>Bacteria</taxon>
        <taxon>Bacillati</taxon>
        <taxon>Bacillota</taxon>
        <taxon>Bacilli</taxon>
        <taxon>Lactobacillales</taxon>
        <taxon>Streptococcaceae</taxon>
        <taxon>Streptococcus</taxon>
    </lineage>
</organism>
<evidence type="ECO:0000313" key="10">
    <source>
        <dbReference type="Proteomes" id="UP000254924"/>
    </source>
</evidence>
<dbReference type="InterPro" id="IPR038379">
    <property type="entry name" value="SecE_sf"/>
</dbReference>
<dbReference type="GO" id="GO:0006886">
    <property type="term" value="P:intracellular protein transport"/>
    <property type="evidence" value="ECO:0007669"/>
    <property type="project" value="InterPro"/>
</dbReference>
<evidence type="ECO:0000313" key="9">
    <source>
        <dbReference type="EMBL" id="SUN63582.1"/>
    </source>
</evidence>
<keyword evidence="7 8" id="KW-0472">Membrane</keyword>
<keyword evidence="3 8" id="KW-0812">Transmembrane</keyword>
<dbReference type="Gene3D" id="1.20.5.1030">
    <property type="entry name" value="Preprotein translocase secy subunit"/>
    <property type="match status" value="1"/>
</dbReference>
<accession>A0A380KES0</accession>
<keyword evidence="5 8" id="KW-1133">Transmembrane helix</keyword>
<dbReference type="GeneID" id="78357761"/>
<dbReference type="RefSeq" id="WP_115271156.1">
    <property type="nucleotide sequence ID" value="NZ_CP185251.1"/>
</dbReference>
<dbReference type="GO" id="GO:0008320">
    <property type="term" value="F:protein transmembrane transporter activity"/>
    <property type="evidence" value="ECO:0007669"/>
    <property type="project" value="InterPro"/>
</dbReference>
<keyword evidence="2" id="KW-0813">Transport</keyword>
<evidence type="ECO:0000256" key="7">
    <source>
        <dbReference type="ARBA" id="ARBA00023136"/>
    </source>
</evidence>
<protein>
    <submittedName>
        <fullName evidence="9">Preprotein translocase subunit</fullName>
    </submittedName>
</protein>
<comment type="subcellular location">
    <subcellularLocation>
        <location evidence="1">Membrane</location>
    </subcellularLocation>
</comment>
<dbReference type="NCBIfam" id="TIGR00964">
    <property type="entry name" value="secE_bact"/>
    <property type="match status" value="1"/>
</dbReference>
<keyword evidence="6" id="KW-0811">Translocation</keyword>
<keyword evidence="4" id="KW-0653">Protein transport</keyword>
<evidence type="ECO:0000256" key="6">
    <source>
        <dbReference type="ARBA" id="ARBA00023010"/>
    </source>
</evidence>
<dbReference type="InterPro" id="IPR005807">
    <property type="entry name" value="SecE_bac"/>
</dbReference>
<dbReference type="GO" id="GO:0009306">
    <property type="term" value="P:protein secretion"/>
    <property type="evidence" value="ECO:0007669"/>
    <property type="project" value="InterPro"/>
</dbReference>
<proteinExistence type="predicted"/>
<evidence type="ECO:0000256" key="3">
    <source>
        <dbReference type="ARBA" id="ARBA00022692"/>
    </source>
</evidence>
<dbReference type="OrthoDB" id="9813233at2"/>